<proteinExistence type="predicted"/>
<organism evidence="5 6">
    <name type="scientific">Dyella marensis</name>
    <dbReference type="NCBI Taxonomy" id="500610"/>
    <lineage>
        <taxon>Bacteria</taxon>
        <taxon>Pseudomonadati</taxon>
        <taxon>Pseudomonadota</taxon>
        <taxon>Gammaproteobacteria</taxon>
        <taxon>Lysobacterales</taxon>
        <taxon>Rhodanobacteraceae</taxon>
        <taxon>Dyella</taxon>
    </lineage>
</organism>
<gene>
    <name evidence="5" type="ORF">SAMN02799615_03244</name>
</gene>
<keyword evidence="2 3" id="KW-0807">Transducer</keyword>
<dbReference type="AlphaFoldDB" id="A0A1I2HZN8"/>
<dbReference type="PANTHER" id="PTHR32089:SF112">
    <property type="entry name" value="LYSOZYME-LIKE PROTEIN-RELATED"/>
    <property type="match status" value="1"/>
</dbReference>
<dbReference type="GO" id="GO:0006935">
    <property type="term" value="P:chemotaxis"/>
    <property type="evidence" value="ECO:0007669"/>
    <property type="project" value="UniProtKB-ARBA"/>
</dbReference>
<dbReference type="STRING" id="500610.SAMN02799615_03244"/>
<dbReference type="GO" id="GO:0007165">
    <property type="term" value="P:signal transduction"/>
    <property type="evidence" value="ECO:0007669"/>
    <property type="project" value="UniProtKB-KW"/>
</dbReference>
<comment type="subcellular location">
    <subcellularLocation>
        <location evidence="1">Membrane</location>
    </subcellularLocation>
</comment>
<dbReference type="GO" id="GO:0016020">
    <property type="term" value="C:membrane"/>
    <property type="evidence" value="ECO:0007669"/>
    <property type="project" value="UniProtKB-SubCell"/>
</dbReference>
<dbReference type="RefSeq" id="WP_026636771.1">
    <property type="nucleotide sequence ID" value="NZ_FONH01000014.1"/>
</dbReference>
<evidence type="ECO:0000256" key="1">
    <source>
        <dbReference type="ARBA" id="ARBA00004370"/>
    </source>
</evidence>
<evidence type="ECO:0000256" key="2">
    <source>
        <dbReference type="ARBA" id="ARBA00023224"/>
    </source>
</evidence>
<evidence type="ECO:0000256" key="3">
    <source>
        <dbReference type="PROSITE-ProRule" id="PRU00284"/>
    </source>
</evidence>
<reference evidence="6" key="1">
    <citation type="submission" date="2016-10" db="EMBL/GenBank/DDBJ databases">
        <authorList>
            <person name="Varghese N."/>
            <person name="Submissions S."/>
        </authorList>
    </citation>
    <scope>NUCLEOTIDE SEQUENCE [LARGE SCALE GENOMIC DNA]</scope>
    <source>
        <strain evidence="6">UNC178MFTsu3.1</strain>
    </source>
</reference>
<keyword evidence="6" id="KW-1185">Reference proteome</keyword>
<protein>
    <submittedName>
        <fullName evidence="5">Methyl-accepting chemotaxis protein</fullName>
    </submittedName>
</protein>
<dbReference type="EMBL" id="FONH01000014">
    <property type="protein sequence ID" value="SFF35442.1"/>
    <property type="molecule type" value="Genomic_DNA"/>
</dbReference>
<evidence type="ECO:0000313" key="6">
    <source>
        <dbReference type="Proteomes" id="UP000199477"/>
    </source>
</evidence>
<dbReference type="SUPFAM" id="SSF58104">
    <property type="entry name" value="Methyl-accepting chemotaxis protein (MCP) signaling domain"/>
    <property type="match status" value="1"/>
</dbReference>
<name>A0A1I2HZN8_9GAMM</name>
<evidence type="ECO:0000259" key="4">
    <source>
        <dbReference type="PROSITE" id="PS50111"/>
    </source>
</evidence>
<accession>A0A1I2HZN8</accession>
<dbReference type="Gene3D" id="1.10.287.950">
    <property type="entry name" value="Methyl-accepting chemotaxis protein"/>
    <property type="match status" value="1"/>
</dbReference>
<dbReference type="PANTHER" id="PTHR32089">
    <property type="entry name" value="METHYL-ACCEPTING CHEMOTAXIS PROTEIN MCPB"/>
    <property type="match status" value="1"/>
</dbReference>
<dbReference type="PROSITE" id="PS50111">
    <property type="entry name" value="CHEMOTAXIS_TRANSDUC_2"/>
    <property type="match status" value="1"/>
</dbReference>
<dbReference type="Pfam" id="PF00015">
    <property type="entry name" value="MCPsignal"/>
    <property type="match status" value="1"/>
</dbReference>
<dbReference type="SMART" id="SM00283">
    <property type="entry name" value="MA"/>
    <property type="match status" value="1"/>
</dbReference>
<dbReference type="InterPro" id="IPR004089">
    <property type="entry name" value="MCPsignal_dom"/>
</dbReference>
<evidence type="ECO:0000313" key="5">
    <source>
        <dbReference type="EMBL" id="SFF35442.1"/>
    </source>
</evidence>
<dbReference type="Proteomes" id="UP000199477">
    <property type="component" value="Unassembled WGS sequence"/>
</dbReference>
<feature type="domain" description="Methyl-accepting transducer" evidence="4">
    <location>
        <begin position="84"/>
        <end position="289"/>
    </location>
</feature>
<sequence>MTLIPAKHLAELAQAAASGDTQRVEQLARRHPRLAEALAPLLARLAPREPAAIALQSVEQQSLVMGTAQTVLRAQEALHQATGEARDSVSRLTEQGAGISTALQQAAGEVAQATAHNRHGAETVTELDGQLRLLRSALSAMNRNQSKLAEQVAQIRKLTSTVQEIAHQTNLVALNAAIEAARAGEAGRGFAIVADEVKQLAEKTTQATDEIEAVTASIGAFSQQLDGDVRQGVQRLERAQDRAGHTAGTLEREGETLRAIAARVHSSQQGCDAQNARIAAAQATLGALQRRSMEAIRQAESLDRAAVLSHRLCLGWLDHVDTPSVASLSLSLRESIQGLRQAMELALHEPAALDRRWFDTAAFDRALVRLGAQRAGHPAATTLLEAGQRLSGHADNFVRLIGEGQTTQAAQLSDQVEREREAIHQQLGQLLAQAEA</sequence>